<comment type="caution">
    <text evidence="1">The sequence shown here is derived from an EMBL/GenBank/DDBJ whole genome shotgun (WGS) entry which is preliminary data.</text>
</comment>
<reference evidence="1 2" key="1">
    <citation type="submission" date="2016-01" db="EMBL/GenBank/DDBJ databases">
        <title>The new phylogeny of the genus Mycobacterium.</title>
        <authorList>
            <person name="Tarcisio F."/>
            <person name="Conor M."/>
            <person name="Antonella G."/>
            <person name="Elisabetta G."/>
            <person name="Giulia F.S."/>
            <person name="Sara T."/>
            <person name="Anna F."/>
            <person name="Clotilde B."/>
            <person name="Roberto B."/>
            <person name="Veronica D.S."/>
            <person name="Fabio R."/>
            <person name="Monica P."/>
            <person name="Olivier J."/>
            <person name="Enrico T."/>
            <person name="Nicola S."/>
        </authorList>
    </citation>
    <scope>NUCLEOTIDE SEQUENCE [LARGE SCALE GENOMIC DNA]</scope>
    <source>
        <strain evidence="1 2">DSM 45166</strain>
    </source>
</reference>
<dbReference type="EMBL" id="LQPE01000008">
    <property type="protein sequence ID" value="ORW11399.1"/>
    <property type="molecule type" value="Genomic_DNA"/>
</dbReference>
<proteinExistence type="predicted"/>
<dbReference type="InterPro" id="IPR036249">
    <property type="entry name" value="Thioredoxin-like_sf"/>
</dbReference>
<name>A0A1X1YJV1_9MYCO</name>
<dbReference type="Pfam" id="PF22234">
    <property type="entry name" value="Rv2466c-like"/>
    <property type="match status" value="1"/>
</dbReference>
<dbReference type="Proteomes" id="UP000193487">
    <property type="component" value="Unassembled WGS sequence"/>
</dbReference>
<keyword evidence="2" id="KW-1185">Reference proteome</keyword>
<dbReference type="AlphaFoldDB" id="A0A1X1YJV1"/>
<dbReference type="SUPFAM" id="SSF52833">
    <property type="entry name" value="Thioredoxin-like"/>
    <property type="match status" value="1"/>
</dbReference>
<accession>A0A1X1YJV1</accession>
<organism evidence="1 2">
    <name type="scientific">Mycobacterium kyorinense</name>
    <dbReference type="NCBI Taxonomy" id="487514"/>
    <lineage>
        <taxon>Bacteria</taxon>
        <taxon>Bacillati</taxon>
        <taxon>Actinomycetota</taxon>
        <taxon>Actinomycetes</taxon>
        <taxon>Mycobacteriales</taxon>
        <taxon>Mycobacteriaceae</taxon>
        <taxon>Mycobacterium</taxon>
    </lineage>
</organism>
<protein>
    <submittedName>
        <fullName evidence="1">Disulfide bond formation protein DsbA</fullName>
    </submittedName>
</protein>
<sequence>MADVDLYLDPVCPFSWVTSRWLLDAAHPTDTPVTLRQMSLAVLNDGNDVGAQQQRMIDRSRRLGRLFAAVADRHGHDAFSRLYDAIGTRVHVRREEITPSMISETLADNGFDRLLSKALDDNTFDEAVRHLHQASQDALGGRAGSPIVVVDGHGFFGPVLTRIPSEQDGLRLLDAVLTAATVPGFAVLQRPYQGPPIITETGS</sequence>
<dbReference type="Gene3D" id="3.40.30.10">
    <property type="entry name" value="Glutaredoxin"/>
    <property type="match status" value="1"/>
</dbReference>
<dbReference type="OrthoDB" id="3572655at2"/>
<evidence type="ECO:0000313" key="2">
    <source>
        <dbReference type="Proteomes" id="UP000193487"/>
    </source>
</evidence>
<dbReference type="RefSeq" id="WP_045383021.1">
    <property type="nucleotide sequence ID" value="NZ_BBKA01000093.1"/>
</dbReference>
<evidence type="ECO:0000313" key="1">
    <source>
        <dbReference type="EMBL" id="ORW11399.1"/>
    </source>
</evidence>
<dbReference type="InterPro" id="IPR053977">
    <property type="entry name" value="Rv2466c-like"/>
</dbReference>
<gene>
    <name evidence="1" type="ORF">AWC14_19105</name>
</gene>